<feature type="domain" description="Methionyl/Leucyl tRNA synthetase" evidence="9">
    <location>
        <begin position="14"/>
        <end position="144"/>
    </location>
</feature>
<evidence type="ECO:0000256" key="4">
    <source>
        <dbReference type="ARBA" id="ARBA00022840"/>
    </source>
</evidence>
<reference evidence="11 12" key="1">
    <citation type="journal article" date="2008" name="BMC Genomics">
        <title>The linear chromosome of the plant-pathogenic mycoplasma 'Candidatus Phytoplasma mali'.</title>
        <authorList>
            <person name="Kube M."/>
            <person name="Schneider B."/>
            <person name="Kuhl H."/>
            <person name="Dandekar T."/>
            <person name="Heitmann K."/>
            <person name="Migdoll A.M."/>
            <person name="Reinhardt R."/>
            <person name="Seemueller E."/>
        </authorList>
    </citation>
    <scope>NUCLEOTIDE SEQUENCE [LARGE SCALE GENOMIC DNA]</scope>
    <source>
        <strain evidence="11 12">AT</strain>
    </source>
</reference>
<dbReference type="InterPro" id="IPR015413">
    <property type="entry name" value="Methionyl/Leucyl_tRNA_Synth"/>
</dbReference>
<keyword evidence="12" id="KW-1185">Reference proteome</keyword>
<evidence type="ECO:0000256" key="6">
    <source>
        <dbReference type="ARBA" id="ARBA00023146"/>
    </source>
</evidence>
<dbReference type="InterPro" id="IPR023457">
    <property type="entry name" value="Met-tRNA_synth_2"/>
</dbReference>
<gene>
    <name evidence="11" type="primary">metG</name>
    <name evidence="11" type="ordered locus">ATP_00376</name>
</gene>
<proteinExistence type="inferred from homology"/>
<dbReference type="PRINTS" id="PR01041">
    <property type="entry name" value="TRNASYNTHMET"/>
</dbReference>
<dbReference type="Gene3D" id="2.170.220.10">
    <property type="match status" value="1"/>
</dbReference>
<feature type="domain" description="Methionyl/Leucyl tRNA synthetase" evidence="9">
    <location>
        <begin position="154"/>
        <end position="369"/>
    </location>
</feature>
<keyword evidence="8" id="KW-1133">Transmembrane helix</keyword>
<comment type="similarity">
    <text evidence="7">Belongs to the class-I aminoacyl-tRNA synthetase family.</text>
</comment>
<evidence type="ECO:0000256" key="1">
    <source>
        <dbReference type="ARBA" id="ARBA00012838"/>
    </source>
</evidence>
<dbReference type="InterPro" id="IPR014729">
    <property type="entry name" value="Rossmann-like_a/b/a_fold"/>
</dbReference>
<dbReference type="CDD" id="cd07957">
    <property type="entry name" value="Anticodon_Ia_Met"/>
    <property type="match status" value="1"/>
</dbReference>
<keyword evidence="2 7" id="KW-0436">Ligase</keyword>
<dbReference type="Proteomes" id="UP000002020">
    <property type="component" value="Chromosome"/>
</dbReference>
<keyword evidence="4 7" id="KW-0067">ATP-binding</keyword>
<evidence type="ECO:0000313" key="11">
    <source>
        <dbReference type="EMBL" id="CAP18563.1"/>
    </source>
</evidence>
<feature type="transmembrane region" description="Helical" evidence="8">
    <location>
        <begin position="275"/>
        <end position="301"/>
    </location>
</feature>
<dbReference type="Pfam" id="PF09334">
    <property type="entry name" value="tRNA-synt_1g"/>
    <property type="match status" value="2"/>
</dbReference>
<dbReference type="GO" id="GO:0006431">
    <property type="term" value="P:methionyl-tRNA aminoacylation"/>
    <property type="evidence" value="ECO:0007669"/>
    <property type="project" value="InterPro"/>
</dbReference>
<dbReference type="InterPro" id="IPR033911">
    <property type="entry name" value="MetRS_core"/>
</dbReference>
<protein>
    <recommendedName>
        <fullName evidence="1">methionine--tRNA ligase</fullName>
        <ecNumber evidence="1">6.1.1.10</ecNumber>
    </recommendedName>
</protein>
<evidence type="ECO:0000256" key="3">
    <source>
        <dbReference type="ARBA" id="ARBA00022741"/>
    </source>
</evidence>
<dbReference type="PANTHER" id="PTHR43326">
    <property type="entry name" value="METHIONYL-TRNA SYNTHETASE"/>
    <property type="match status" value="1"/>
</dbReference>
<dbReference type="KEGG" id="pml:ATP_00376"/>
<feature type="domain" description="Methionyl-tRNA synthetase anticodon-binding" evidence="10">
    <location>
        <begin position="422"/>
        <end position="491"/>
    </location>
</feature>
<dbReference type="EMBL" id="CU469464">
    <property type="protein sequence ID" value="CAP18563.1"/>
    <property type="molecule type" value="Genomic_DNA"/>
</dbReference>
<dbReference type="SUPFAM" id="SSF52374">
    <property type="entry name" value="Nucleotidylyl transferase"/>
    <property type="match status" value="1"/>
</dbReference>
<dbReference type="GO" id="GO:0004825">
    <property type="term" value="F:methionine-tRNA ligase activity"/>
    <property type="evidence" value="ECO:0007669"/>
    <property type="project" value="UniProtKB-EC"/>
</dbReference>
<dbReference type="Gene3D" id="1.10.730.10">
    <property type="entry name" value="Isoleucyl-tRNA Synthetase, Domain 1"/>
    <property type="match status" value="1"/>
</dbReference>
<keyword evidence="8" id="KW-0472">Membrane</keyword>
<dbReference type="Gene3D" id="3.40.50.620">
    <property type="entry name" value="HUPs"/>
    <property type="match status" value="1"/>
</dbReference>
<dbReference type="eggNOG" id="COG0143">
    <property type="taxonomic scope" value="Bacteria"/>
</dbReference>
<dbReference type="Pfam" id="PF19303">
    <property type="entry name" value="Anticodon_3"/>
    <property type="match status" value="1"/>
</dbReference>
<evidence type="ECO:0000256" key="2">
    <source>
        <dbReference type="ARBA" id="ARBA00022598"/>
    </source>
</evidence>
<dbReference type="AlphaFoldDB" id="B3QZF6"/>
<keyword evidence="8" id="KW-0812">Transmembrane</keyword>
<evidence type="ECO:0000256" key="7">
    <source>
        <dbReference type="RuleBase" id="RU363039"/>
    </source>
</evidence>
<evidence type="ECO:0000256" key="8">
    <source>
        <dbReference type="SAM" id="Phobius"/>
    </source>
</evidence>
<dbReference type="SUPFAM" id="SSF47323">
    <property type="entry name" value="Anticodon-binding domain of a subclass of class I aminoacyl-tRNA synthetases"/>
    <property type="match status" value="1"/>
</dbReference>
<evidence type="ECO:0000259" key="10">
    <source>
        <dbReference type="Pfam" id="PF19303"/>
    </source>
</evidence>
<keyword evidence="6 7" id="KW-0030">Aminoacyl-tRNA synthetase</keyword>
<organism evidence="12">
    <name type="scientific">Phytoplasma mali (strain AT)</name>
    <dbReference type="NCBI Taxonomy" id="482235"/>
    <lineage>
        <taxon>Bacteria</taxon>
        <taxon>Bacillati</taxon>
        <taxon>Mycoplasmatota</taxon>
        <taxon>Mollicutes</taxon>
        <taxon>Acholeplasmatales</taxon>
        <taxon>Acholeplasmataceae</taxon>
        <taxon>Candidatus Phytoplasma</taxon>
        <taxon>16SrX (Apple proliferation group)</taxon>
    </lineage>
</organism>
<dbReference type="CDD" id="cd00814">
    <property type="entry name" value="MetRS_core"/>
    <property type="match status" value="1"/>
</dbReference>
<dbReference type="InterPro" id="IPR041872">
    <property type="entry name" value="Anticodon_Met"/>
</dbReference>
<dbReference type="InterPro" id="IPR009080">
    <property type="entry name" value="tRNAsynth_Ia_anticodon-bd"/>
</dbReference>
<evidence type="ECO:0000259" key="9">
    <source>
        <dbReference type="Pfam" id="PF09334"/>
    </source>
</evidence>
<sequence>MRNYKKMKKKEKFYLATAIAYASDIPHVGNVYEVVLADFLARFKRLEGYDVYFQTGTDEHGQKIFQKSKSKNQKPQTYVDYFSQEIRRIYDLMNVSYDKFIRTSDENHKKSVQSVLDKLYQKKDIYLGKYEGFYSVIEESYVLEKDLVNGLTKSGEIPIWNSEEVYFFKLSKYQKKLYDFLKNDSVLIRPVNKKQEILNLLKEPLPDLCITRTFCKYGINLNFNSQHFVYVWVDALLNYITGLNYHPDLPKSKEFLKYWPCDIHIIGKDIIRFHLVHFLILLISLELPLPKIFFVHPFILFDKNKMSKSKGNVLYIDDLLKTFSVDTIRYFMLHEIPYNQDGNITHELLRERHNTDLANTIGNLLNRTLGMLKAYRNGHLKKVILPEILEIDLSKKSLEALPLIQKKVFNFHISDAIEVIIQLARFSNKYIDLAKPWILFKESDKQDVLDHVLYSLIETLRFIGVLLQPFLPTTAKSILKQIKSENNTFASLEIFGVTESKTIFSKEILFIRFEDNN</sequence>
<name>B3QZF6_PHYMT</name>
<evidence type="ECO:0000256" key="5">
    <source>
        <dbReference type="ARBA" id="ARBA00022917"/>
    </source>
</evidence>
<accession>B3QZF6</accession>
<dbReference type="GO" id="GO:0005524">
    <property type="term" value="F:ATP binding"/>
    <property type="evidence" value="ECO:0007669"/>
    <property type="project" value="UniProtKB-KW"/>
</dbReference>
<keyword evidence="5 7" id="KW-0648">Protein biosynthesis</keyword>
<dbReference type="STRING" id="37692.ATP_00376"/>
<keyword evidence="3 7" id="KW-0547">Nucleotide-binding</keyword>
<dbReference type="EC" id="6.1.1.10" evidence="1"/>
<evidence type="ECO:0000313" key="12">
    <source>
        <dbReference type="Proteomes" id="UP000002020"/>
    </source>
</evidence>
<dbReference type="HOGENOM" id="CLU_009710_9_2_14"/>
<dbReference type="PANTHER" id="PTHR43326:SF1">
    <property type="entry name" value="METHIONINE--TRNA LIGASE, MITOCHONDRIAL"/>
    <property type="match status" value="1"/>
</dbReference>